<reference evidence="1" key="1">
    <citation type="submission" date="2023-08" db="EMBL/GenBank/DDBJ databases">
        <authorList>
            <person name="Chen Y."/>
            <person name="Shah S."/>
            <person name="Dougan E. K."/>
            <person name="Thang M."/>
            <person name="Chan C."/>
        </authorList>
    </citation>
    <scope>NUCLEOTIDE SEQUENCE</scope>
</reference>
<protein>
    <recommendedName>
        <fullName evidence="3">BioF2-like acetyltransferase domain-containing protein</fullName>
    </recommendedName>
</protein>
<evidence type="ECO:0000313" key="1">
    <source>
        <dbReference type="EMBL" id="CAJ1372890.1"/>
    </source>
</evidence>
<dbReference type="AlphaFoldDB" id="A0AA36HPD9"/>
<dbReference type="Gene3D" id="3.40.630.30">
    <property type="match status" value="1"/>
</dbReference>
<gene>
    <name evidence="1" type="ORF">EVOR1521_LOCUS2871</name>
</gene>
<evidence type="ECO:0000313" key="2">
    <source>
        <dbReference type="Proteomes" id="UP001178507"/>
    </source>
</evidence>
<evidence type="ECO:0008006" key="3">
    <source>
        <dbReference type="Google" id="ProtNLM"/>
    </source>
</evidence>
<organism evidence="1 2">
    <name type="scientific">Effrenium voratum</name>
    <dbReference type="NCBI Taxonomy" id="2562239"/>
    <lineage>
        <taxon>Eukaryota</taxon>
        <taxon>Sar</taxon>
        <taxon>Alveolata</taxon>
        <taxon>Dinophyceae</taxon>
        <taxon>Suessiales</taxon>
        <taxon>Symbiodiniaceae</taxon>
        <taxon>Effrenium</taxon>
    </lineage>
</organism>
<accession>A0AA36HPD9</accession>
<dbReference type="SUPFAM" id="SSF55729">
    <property type="entry name" value="Acyl-CoA N-acyltransferases (Nat)"/>
    <property type="match status" value="1"/>
</dbReference>
<dbReference type="Proteomes" id="UP001178507">
    <property type="component" value="Unassembled WGS sequence"/>
</dbReference>
<dbReference type="InterPro" id="IPR016181">
    <property type="entry name" value="Acyl_CoA_acyltransferase"/>
</dbReference>
<sequence>MGAPLEKVYHFGFSFSVKQVLDVELIGDIDPRCLYLVPWPTSTCAYEAELTKVADQLPLALRVRTSSWYFVCPEGRSWEEYLKSLKPSHGKKIRRYLQSPAKRGYSVQLESPEHLELPRCYELLCQTMRHNQDHHFYTQESFQQHLSSLEEVWVARLNGQVVGFYSGAVIGHDHSLEFRSFGVYHNLFLEHVKLGFQRGEEMIDLGNAGDSFKRELGAKAFEVAFSLRSTYRRCLALMAWGLQTWVQVLLQPWPWWLQLLVGVLVLRLCLYLHKWLSILL</sequence>
<name>A0AA36HPD9_9DINO</name>
<dbReference type="EMBL" id="CAUJNA010000162">
    <property type="protein sequence ID" value="CAJ1372890.1"/>
    <property type="molecule type" value="Genomic_DNA"/>
</dbReference>
<keyword evidence="2" id="KW-1185">Reference proteome</keyword>
<proteinExistence type="predicted"/>
<comment type="caution">
    <text evidence="1">The sequence shown here is derived from an EMBL/GenBank/DDBJ whole genome shotgun (WGS) entry which is preliminary data.</text>
</comment>